<evidence type="ECO:0000256" key="1">
    <source>
        <dbReference type="SAM" id="MobiDB-lite"/>
    </source>
</evidence>
<reference evidence="2" key="1">
    <citation type="submission" date="2023-10" db="EMBL/GenBank/DDBJ databases">
        <authorList>
            <person name="Chen Y."/>
            <person name="Shah S."/>
            <person name="Dougan E. K."/>
            <person name="Thang M."/>
            <person name="Chan C."/>
        </authorList>
    </citation>
    <scope>NUCLEOTIDE SEQUENCE [LARGE SCALE GENOMIC DNA]</scope>
</reference>
<comment type="caution">
    <text evidence="2">The sequence shown here is derived from an EMBL/GenBank/DDBJ whole genome shotgun (WGS) entry which is preliminary data.</text>
</comment>
<sequence length="591" mass="60840">RRSAPAAQPRPLRHRRGHAAIREVGYPARTPGEEAHCQDTTSPEERGRSAQGLRGLRQASHRPSRATPVQRRDQEPHIRFCQPHLCGQAGQQALRPGANRSCSTQVPDGTHREAQGPDPGCPRLRGRRARRRGPGPSGSGRPSFAQCGSTATPTSSAWQSTDSDTSTARHAAKRNQPAAGISAASRGGMHTGRPWSPPARHGRGPGTASSTSDPADADYHAGHFPSPASFQPASADPASAPGHAGEVQVGHGPSLHGGERERQGRQRSGVYPRGGGSPHGSRSEGSSAYNGEPCSAAPSPGASAPASPTPWRARPPPSPARADPRHCGSKGRWDGPSDPRDGGLQGPSDDQGAARPTGGSKENGTEPGGGHRAVVSDPAGRTDPASRLATNHKLTAAGVGQSCAGRHGRFLPEAARTPGAGGSSQNTMPNLSAQSSPAPQLAYRALRANSSAESQLATRAGSPRAATSGTISHRGRGSQPDAFTVGAYAGTQPSLCHSSGVFTHSAIPPGSLRARFPLRSDSASIADSTRDPGCSTGASSTNNARAPPDSGSQPHIASRPSVRPERARLGAAGAATKEVGVRTRHHEGRHL</sequence>
<protein>
    <submittedName>
        <fullName evidence="2">Uncharacterized protein</fullName>
    </submittedName>
</protein>
<gene>
    <name evidence="2" type="ORF">PCOR1329_LOCUS34234</name>
</gene>
<feature type="compositionally biased region" description="Basic and acidic residues" evidence="1">
    <location>
        <begin position="322"/>
        <end position="341"/>
    </location>
</feature>
<accession>A0ABN9T028</accession>
<feature type="compositionally biased region" description="Polar residues" evidence="1">
    <location>
        <begin position="536"/>
        <end position="555"/>
    </location>
</feature>
<evidence type="ECO:0000313" key="3">
    <source>
        <dbReference type="Proteomes" id="UP001189429"/>
    </source>
</evidence>
<feature type="compositionally biased region" description="Polar residues" evidence="1">
    <location>
        <begin position="423"/>
        <end position="438"/>
    </location>
</feature>
<keyword evidence="3" id="KW-1185">Reference proteome</keyword>
<feature type="non-terminal residue" evidence="2">
    <location>
        <position position="591"/>
    </location>
</feature>
<feature type="compositionally biased region" description="Low complexity" evidence="1">
    <location>
        <begin position="279"/>
        <end position="312"/>
    </location>
</feature>
<proteinExistence type="predicted"/>
<feature type="compositionally biased region" description="Basic residues" evidence="1">
    <location>
        <begin position="582"/>
        <end position="591"/>
    </location>
</feature>
<dbReference type="EMBL" id="CAUYUJ010014209">
    <property type="protein sequence ID" value="CAK0838257.1"/>
    <property type="molecule type" value="Genomic_DNA"/>
</dbReference>
<organism evidence="2 3">
    <name type="scientific">Prorocentrum cordatum</name>
    <dbReference type="NCBI Taxonomy" id="2364126"/>
    <lineage>
        <taxon>Eukaryota</taxon>
        <taxon>Sar</taxon>
        <taxon>Alveolata</taxon>
        <taxon>Dinophyceae</taxon>
        <taxon>Prorocentrales</taxon>
        <taxon>Prorocentraceae</taxon>
        <taxon>Prorocentrum</taxon>
    </lineage>
</organism>
<evidence type="ECO:0000313" key="2">
    <source>
        <dbReference type="EMBL" id="CAK0838257.1"/>
    </source>
</evidence>
<feature type="compositionally biased region" description="Polar residues" evidence="1">
    <location>
        <begin position="448"/>
        <end position="457"/>
    </location>
</feature>
<feature type="region of interest" description="Disordered" evidence="1">
    <location>
        <begin position="523"/>
        <end position="591"/>
    </location>
</feature>
<name>A0ABN9T028_9DINO</name>
<dbReference type="Proteomes" id="UP001189429">
    <property type="component" value="Unassembled WGS sequence"/>
</dbReference>
<feature type="compositionally biased region" description="Basic and acidic residues" evidence="1">
    <location>
        <begin position="31"/>
        <end position="48"/>
    </location>
</feature>
<feature type="region of interest" description="Disordered" evidence="1">
    <location>
        <begin position="1"/>
        <end position="76"/>
    </location>
</feature>
<feature type="region of interest" description="Disordered" evidence="1">
    <location>
        <begin position="89"/>
        <end position="485"/>
    </location>
</feature>
<feature type="compositionally biased region" description="Polar residues" evidence="1">
    <location>
        <begin position="146"/>
        <end position="168"/>
    </location>
</feature>
<feature type="non-terminal residue" evidence="2">
    <location>
        <position position="1"/>
    </location>
</feature>
<feature type="compositionally biased region" description="Basic residues" evidence="1">
    <location>
        <begin position="124"/>
        <end position="133"/>
    </location>
</feature>